<dbReference type="EMBL" id="BMIL01000001">
    <property type="protein sequence ID" value="GGC53892.1"/>
    <property type="molecule type" value="Genomic_DNA"/>
</dbReference>
<gene>
    <name evidence="1" type="ORF">GCM10011387_04350</name>
</gene>
<dbReference type="RefSeq" id="WP_188625181.1">
    <property type="nucleotide sequence ID" value="NZ_BMIL01000001.1"/>
</dbReference>
<reference evidence="1" key="2">
    <citation type="submission" date="2020-09" db="EMBL/GenBank/DDBJ databases">
        <authorList>
            <person name="Sun Q."/>
            <person name="Zhou Y."/>
        </authorList>
    </citation>
    <scope>NUCLEOTIDE SEQUENCE</scope>
    <source>
        <strain evidence="1">CGMCC 1.15343</strain>
    </source>
</reference>
<accession>A0A916U0C3</accession>
<comment type="caution">
    <text evidence="1">The sequence shown here is derived from an EMBL/GenBank/DDBJ whole genome shotgun (WGS) entry which is preliminary data.</text>
</comment>
<sequence length="252" mass="28952">MEIKVKHSDTYFLPEQITAENNLRAWQINQEFIRKVDTTEYPCVGAKAAFNTKQYRLGVYDRMGVEESTAALARDLKLYIEDSLGTDCNYMSMIAVFEDKVDSEIDFEKKLWEQLQQLHDADVDAEWDPSVSSDPSDPNFSFSFNGYAFFVVGLHPQASRRARRFGFTAMAFNLHKQFEVLRDSGVYEKMKQTIRTRENNYDGGINPMLKDHGQGLEAPQYSGREVDESWKCPFLSKNRSMSELAALANPHI</sequence>
<evidence type="ECO:0000313" key="2">
    <source>
        <dbReference type="Proteomes" id="UP000651668"/>
    </source>
</evidence>
<dbReference type="NCBIfam" id="NF041366">
    <property type="entry name" value="GntA_guanitoxin"/>
    <property type="match status" value="1"/>
</dbReference>
<organism evidence="1 2">
    <name type="scientific">Pedobacter quisquiliarum</name>
    <dbReference type="NCBI Taxonomy" id="1834438"/>
    <lineage>
        <taxon>Bacteria</taxon>
        <taxon>Pseudomonadati</taxon>
        <taxon>Bacteroidota</taxon>
        <taxon>Sphingobacteriia</taxon>
        <taxon>Sphingobacteriales</taxon>
        <taxon>Sphingobacteriaceae</taxon>
        <taxon>Pedobacter</taxon>
    </lineage>
</organism>
<dbReference type="PANTHER" id="PTHR40045">
    <property type="entry name" value="YCGG FAMILY PROTEIN"/>
    <property type="match status" value="1"/>
</dbReference>
<dbReference type="PANTHER" id="PTHR40045:SF1">
    <property type="entry name" value="YQCI_YCGG FAMILY PROTEIN"/>
    <property type="match status" value="1"/>
</dbReference>
<dbReference type="Proteomes" id="UP000651668">
    <property type="component" value="Unassembled WGS sequence"/>
</dbReference>
<dbReference type="InterPro" id="IPR014988">
    <property type="entry name" value="Uncharacterised_YqcI/YcgG"/>
</dbReference>
<evidence type="ECO:0008006" key="3">
    <source>
        <dbReference type="Google" id="ProtNLM"/>
    </source>
</evidence>
<keyword evidence="2" id="KW-1185">Reference proteome</keyword>
<dbReference type="AlphaFoldDB" id="A0A916U0C3"/>
<name>A0A916U0C3_9SPHI</name>
<protein>
    <recommendedName>
        <fullName evidence="3">YqcI/YcgG family protein</fullName>
    </recommendedName>
</protein>
<reference evidence="1" key="1">
    <citation type="journal article" date="2014" name="Int. J. Syst. Evol. Microbiol.">
        <title>Complete genome sequence of Corynebacterium casei LMG S-19264T (=DSM 44701T), isolated from a smear-ripened cheese.</title>
        <authorList>
            <consortium name="US DOE Joint Genome Institute (JGI-PGF)"/>
            <person name="Walter F."/>
            <person name="Albersmeier A."/>
            <person name="Kalinowski J."/>
            <person name="Ruckert C."/>
        </authorList>
    </citation>
    <scope>NUCLEOTIDE SEQUENCE</scope>
    <source>
        <strain evidence="1">CGMCC 1.15343</strain>
    </source>
</reference>
<proteinExistence type="predicted"/>
<dbReference type="Pfam" id="PF08892">
    <property type="entry name" value="YqcI_YcgG"/>
    <property type="match status" value="1"/>
</dbReference>
<evidence type="ECO:0000313" key="1">
    <source>
        <dbReference type="EMBL" id="GGC53892.1"/>
    </source>
</evidence>